<dbReference type="AlphaFoldDB" id="A0A426ZDP4"/>
<protein>
    <submittedName>
        <fullName evidence="2">Uncharacterized protein</fullName>
    </submittedName>
</protein>
<reference evidence="2 3" key="1">
    <citation type="journal article" date="2014" name="Agronomy (Basel)">
        <title>A Draft Genome Sequence for Ensete ventricosum, the Drought-Tolerant Tree Against Hunger.</title>
        <authorList>
            <person name="Harrison J."/>
            <person name="Moore K.A."/>
            <person name="Paszkiewicz K."/>
            <person name="Jones T."/>
            <person name="Grant M."/>
            <person name="Ambacheew D."/>
            <person name="Muzemil S."/>
            <person name="Studholme D.J."/>
        </authorList>
    </citation>
    <scope>NUCLEOTIDE SEQUENCE [LARGE SCALE GENOMIC DNA]</scope>
</reference>
<gene>
    <name evidence="2" type="ORF">B296_00019830</name>
</gene>
<evidence type="ECO:0000313" key="2">
    <source>
        <dbReference type="EMBL" id="RRT62079.1"/>
    </source>
</evidence>
<proteinExistence type="predicted"/>
<dbReference type="EMBL" id="AMZH03007134">
    <property type="protein sequence ID" value="RRT62079.1"/>
    <property type="molecule type" value="Genomic_DNA"/>
</dbReference>
<dbReference type="Proteomes" id="UP000287651">
    <property type="component" value="Unassembled WGS sequence"/>
</dbReference>
<evidence type="ECO:0000256" key="1">
    <source>
        <dbReference type="SAM" id="MobiDB-lite"/>
    </source>
</evidence>
<organism evidence="2 3">
    <name type="scientific">Ensete ventricosum</name>
    <name type="common">Abyssinian banana</name>
    <name type="synonym">Musa ensete</name>
    <dbReference type="NCBI Taxonomy" id="4639"/>
    <lineage>
        <taxon>Eukaryota</taxon>
        <taxon>Viridiplantae</taxon>
        <taxon>Streptophyta</taxon>
        <taxon>Embryophyta</taxon>
        <taxon>Tracheophyta</taxon>
        <taxon>Spermatophyta</taxon>
        <taxon>Magnoliopsida</taxon>
        <taxon>Liliopsida</taxon>
        <taxon>Zingiberales</taxon>
        <taxon>Musaceae</taxon>
        <taxon>Ensete</taxon>
    </lineage>
</organism>
<feature type="region of interest" description="Disordered" evidence="1">
    <location>
        <begin position="1"/>
        <end position="115"/>
    </location>
</feature>
<name>A0A426ZDP4_ENSVE</name>
<comment type="caution">
    <text evidence="2">The sequence shown here is derived from an EMBL/GenBank/DDBJ whole genome shotgun (WGS) entry which is preliminary data.</text>
</comment>
<evidence type="ECO:0000313" key="3">
    <source>
        <dbReference type="Proteomes" id="UP000287651"/>
    </source>
</evidence>
<sequence>MASPHLGQARPRPRPSVRGRPAATRASLQGRLAPLVGAATPKGGQRHSRGQHPAGAISSVGHAADDPGRVLGRSRLGGNHIKRRMHAGLPQAANRNHIKRQLRAAGITSSGHRVQ</sequence>
<accession>A0A426ZDP4</accession>